<proteinExistence type="predicted"/>
<organism evidence="1 2">
    <name type="scientific">Carboxylicivirga marina</name>
    <dbReference type="NCBI Taxonomy" id="2800988"/>
    <lineage>
        <taxon>Bacteria</taxon>
        <taxon>Pseudomonadati</taxon>
        <taxon>Bacteroidota</taxon>
        <taxon>Bacteroidia</taxon>
        <taxon>Marinilabiliales</taxon>
        <taxon>Marinilabiliaceae</taxon>
        <taxon>Carboxylicivirga</taxon>
    </lineage>
</organism>
<evidence type="ECO:0000313" key="1">
    <source>
        <dbReference type="EMBL" id="MBK3518860.1"/>
    </source>
</evidence>
<dbReference type="Proteomes" id="UP000605676">
    <property type="component" value="Unassembled WGS sequence"/>
</dbReference>
<comment type="caution">
    <text evidence="1">The sequence shown here is derived from an EMBL/GenBank/DDBJ whole genome shotgun (WGS) entry which is preliminary data.</text>
</comment>
<protein>
    <recommendedName>
        <fullName evidence="3">Lipocalin-like domain-containing protein</fullName>
    </recommendedName>
</protein>
<gene>
    <name evidence="1" type="ORF">JIV24_16045</name>
</gene>
<keyword evidence="2" id="KW-1185">Reference proteome</keyword>
<dbReference type="EMBL" id="JAENRR010000044">
    <property type="protein sequence ID" value="MBK3518860.1"/>
    <property type="molecule type" value="Genomic_DNA"/>
</dbReference>
<evidence type="ECO:0000313" key="2">
    <source>
        <dbReference type="Proteomes" id="UP000605676"/>
    </source>
</evidence>
<evidence type="ECO:0008006" key="3">
    <source>
        <dbReference type="Google" id="ProtNLM"/>
    </source>
</evidence>
<reference evidence="1 2" key="1">
    <citation type="submission" date="2021-01" db="EMBL/GenBank/DDBJ databases">
        <title>Carboxyliciviraga sp.nov., isolated from coastal sediments.</title>
        <authorList>
            <person name="Lu D."/>
            <person name="Zhang T."/>
        </authorList>
    </citation>
    <scope>NUCLEOTIDE SEQUENCE [LARGE SCALE GENOMIC DNA]</scope>
    <source>
        <strain evidence="1 2">N1Y132</strain>
    </source>
</reference>
<accession>A0ABS1HMF3</accession>
<name>A0ABS1HMF3_9BACT</name>
<sequence length="247" mass="27970">MMKPVKQNTSSFKKVLLILPALLLVLTCKVQTNYNAIELNQNYQFASQVNGKFFCRGIFVFDKIDEKGVWHGIQKNETTQKETIVTAQVLNDTLEVYTAAPWNETWKVTSIKNEIASGTVTASYSLAQNSTITFEARKEGIPLDKSYQFTSYINEEVFCNGTFYFYDKDENGLWHGSQQNETQKTIVLVTAKLVNDNLEIYTAEPWKETWTVTSAENGTSKGSVSANYSLAQNNTITFELSEIERSN</sequence>
<dbReference type="RefSeq" id="WP_200466081.1">
    <property type="nucleotide sequence ID" value="NZ_JBNGOU010000021.1"/>
</dbReference>